<dbReference type="SUPFAM" id="SSF56801">
    <property type="entry name" value="Acetyl-CoA synthetase-like"/>
    <property type="match status" value="1"/>
</dbReference>
<name>A0ABT0XFK3_9ACTN</name>
<dbReference type="PANTHER" id="PTHR43605">
    <property type="entry name" value="ACYL-COENZYME A SYNTHETASE"/>
    <property type="match status" value="1"/>
</dbReference>
<dbReference type="InterPro" id="IPR051087">
    <property type="entry name" value="Mitochondrial_ACSM"/>
</dbReference>
<evidence type="ECO:0000313" key="6">
    <source>
        <dbReference type="EMBL" id="MCM2580609.1"/>
    </source>
</evidence>
<evidence type="ECO:0000313" key="7">
    <source>
        <dbReference type="Proteomes" id="UP001167160"/>
    </source>
</evidence>
<dbReference type="EMBL" id="JAMQGM010000078">
    <property type="protein sequence ID" value="MCM2580609.1"/>
    <property type="molecule type" value="Genomic_DNA"/>
</dbReference>
<protein>
    <submittedName>
        <fullName evidence="6">AMP-binding protein</fullName>
    </submittedName>
</protein>
<organism evidence="6 7">
    <name type="scientific">Streptomyces meridianus</name>
    <dbReference type="NCBI Taxonomy" id="2938945"/>
    <lineage>
        <taxon>Bacteria</taxon>
        <taxon>Bacillati</taxon>
        <taxon>Actinomycetota</taxon>
        <taxon>Actinomycetes</taxon>
        <taxon>Kitasatosporales</taxon>
        <taxon>Streptomycetaceae</taxon>
        <taxon>Streptomyces</taxon>
    </lineage>
</organism>
<accession>A0ABT0XFK3</accession>
<evidence type="ECO:0000256" key="1">
    <source>
        <dbReference type="ARBA" id="ARBA00006432"/>
    </source>
</evidence>
<evidence type="ECO:0000259" key="5">
    <source>
        <dbReference type="Pfam" id="PF00501"/>
    </source>
</evidence>
<keyword evidence="4" id="KW-0067">ATP-binding</keyword>
<reference evidence="6" key="1">
    <citation type="journal article" date="2023" name="Int. J. Syst. Evol. Microbiol.">
        <title>Streptomyces meridianus sp. nov. isolated from brackish water of the Tagus estuary in Alcochete, Portugal.</title>
        <authorList>
            <person name="Santos J.D.N."/>
            <person name="Klimek D."/>
            <person name="Calusinska M."/>
            <person name="Lobo Da Cunha A."/>
            <person name="Catita J."/>
            <person name="Goncalves H."/>
            <person name="Gonzalez I."/>
            <person name="Reyes F."/>
            <person name="Lage O.M."/>
        </authorList>
    </citation>
    <scope>NUCLEOTIDE SEQUENCE</scope>
    <source>
        <strain evidence="6">MTZ3.1</strain>
    </source>
</reference>
<dbReference type="InterPro" id="IPR042099">
    <property type="entry name" value="ANL_N_sf"/>
</dbReference>
<keyword evidence="2" id="KW-0436">Ligase</keyword>
<gene>
    <name evidence="6" type="ORF">M1E25_25295</name>
</gene>
<dbReference type="PANTHER" id="PTHR43605:SF10">
    <property type="entry name" value="ACYL-COA SYNTHETASE MEDIUM CHAIN FAMILY MEMBER 3"/>
    <property type="match status" value="1"/>
</dbReference>
<dbReference type="InterPro" id="IPR000873">
    <property type="entry name" value="AMP-dep_synth/lig_dom"/>
</dbReference>
<evidence type="ECO:0000256" key="4">
    <source>
        <dbReference type="ARBA" id="ARBA00022840"/>
    </source>
</evidence>
<sequence length="449" mass="49421">MLELSPFTERKRRGRKMKDSTILFQKSRDLLSTCRTEREPLREFRWPNLRRFNWATDWFDHIASDSKKPALNWIDDSGKIHTLTYGQLKDRSDQAASWLLRQGVGRGTRMLIALDNCTPLWELHLAALKLGAVVAPATPTMSRAGLLDRLAFAGATMMITPPEIAESIPRGRTWTGVTVGGSVTGWSTYEDCYSSTHRAPLQSELDSAAPYFLELLADSEKNEGSLQGRLHSQYTCTVGILADLHFSGLSSGDNLLAAAPLGSLEHVFLNVLAPLAAEASTFVLPQVNTSGSAFTNLEEKVEVTHLYVQARNLNESTFLQEIASRADVDVFSSDTATSLWALKNHDSSLTRNIRWGIRHRKTAVGCGVLPGSTVGNDTLGHEVSLLNPKTGLPEREGEIHLSVRDWPFDPPLQQAGCRHSSHTSDLGMWPTGLIGHRESEDGITLIGAV</sequence>
<dbReference type="RefSeq" id="WP_251419608.1">
    <property type="nucleotide sequence ID" value="NZ_JAMQGM010000078.1"/>
</dbReference>
<proteinExistence type="inferred from homology"/>
<keyword evidence="7" id="KW-1185">Reference proteome</keyword>
<evidence type="ECO:0000256" key="2">
    <source>
        <dbReference type="ARBA" id="ARBA00022598"/>
    </source>
</evidence>
<feature type="domain" description="AMP-dependent synthetase/ligase" evidence="5">
    <location>
        <begin position="63"/>
        <end position="164"/>
    </location>
</feature>
<dbReference type="Proteomes" id="UP001167160">
    <property type="component" value="Unassembled WGS sequence"/>
</dbReference>
<comment type="similarity">
    <text evidence="1">Belongs to the ATP-dependent AMP-binding enzyme family.</text>
</comment>
<dbReference type="Pfam" id="PF00501">
    <property type="entry name" value="AMP-binding"/>
    <property type="match status" value="1"/>
</dbReference>
<evidence type="ECO:0000256" key="3">
    <source>
        <dbReference type="ARBA" id="ARBA00022741"/>
    </source>
</evidence>
<keyword evidence="3" id="KW-0547">Nucleotide-binding</keyword>
<comment type="caution">
    <text evidence="6">The sequence shown here is derived from an EMBL/GenBank/DDBJ whole genome shotgun (WGS) entry which is preliminary data.</text>
</comment>
<dbReference type="Gene3D" id="3.40.50.12780">
    <property type="entry name" value="N-terminal domain of ligase-like"/>
    <property type="match status" value="1"/>
</dbReference>